<comment type="caution">
    <text evidence="1">The sequence shown here is derived from an EMBL/GenBank/DDBJ whole genome shotgun (WGS) entry which is preliminary data.</text>
</comment>
<name>D4S0M1_9FIRM</name>
<dbReference type="eggNOG" id="ENOG5033E7H">
    <property type="taxonomic scope" value="Bacteria"/>
</dbReference>
<reference evidence="1 2" key="1">
    <citation type="submission" date="2010-02" db="EMBL/GenBank/DDBJ databases">
        <authorList>
            <person name="Weinstock G."/>
            <person name="Sodergren E."/>
            <person name="Clifton S."/>
            <person name="Fulton L."/>
            <person name="Fulton B."/>
            <person name="Courtney L."/>
            <person name="Fronick C."/>
            <person name="Harrison M."/>
            <person name="Strong C."/>
            <person name="Farmer C."/>
            <person name="Delahaunty K."/>
            <person name="Markovic C."/>
            <person name="Hall O."/>
            <person name="Minx P."/>
            <person name="Tomlinson C."/>
            <person name="Mitreva M."/>
            <person name="Nelson J."/>
            <person name="Hou S."/>
            <person name="Wollam A."/>
            <person name="Pepin K.H."/>
            <person name="Johnson M."/>
            <person name="Bhonagiri V."/>
            <person name="Zhang X."/>
            <person name="Suruliraj S."/>
            <person name="Warren W."/>
            <person name="Chinwalla A."/>
            <person name="Mardis E.R."/>
            <person name="Wilson R.K."/>
        </authorList>
    </citation>
    <scope>NUCLEOTIDE SEQUENCE [LARGE SCALE GENOMIC DNA]</scope>
    <source>
        <strain evidence="1 2">DSM 2876</strain>
    </source>
</reference>
<gene>
    <name evidence="1" type="ORF">BUTYVIB_01640</name>
</gene>
<dbReference type="EMBL" id="ABWN01000030">
    <property type="protein sequence ID" value="EFF68369.1"/>
    <property type="molecule type" value="Genomic_DNA"/>
</dbReference>
<dbReference type="HOGENOM" id="CLU_200317_0_0_9"/>
<evidence type="ECO:0000313" key="1">
    <source>
        <dbReference type="EMBL" id="EFF68369.1"/>
    </source>
</evidence>
<accession>D4S0M1</accession>
<protein>
    <recommendedName>
        <fullName evidence="3">LITAF domain-containing protein</fullName>
    </recommendedName>
</protein>
<dbReference type="RefSeq" id="WP_005603358.1">
    <property type="nucleotide sequence ID" value="NZ_GG663524.1"/>
</dbReference>
<sequence>MQCPKCGNTNLQIITETETKGKDFSATKGCCGAVLFGWIGILCGACGKGKRTYSTSYWICPNCGYRFKA</sequence>
<evidence type="ECO:0008006" key="3">
    <source>
        <dbReference type="Google" id="ProtNLM"/>
    </source>
</evidence>
<proteinExistence type="predicted"/>
<dbReference type="STRING" id="45851.BHV86_09570"/>
<dbReference type="Proteomes" id="UP000006238">
    <property type="component" value="Unassembled WGS sequence"/>
</dbReference>
<keyword evidence="2" id="KW-1185">Reference proteome</keyword>
<organism evidence="1 2">
    <name type="scientific">Eshraghiella crossota DSM 2876</name>
    <dbReference type="NCBI Taxonomy" id="511680"/>
    <lineage>
        <taxon>Bacteria</taxon>
        <taxon>Bacillati</taxon>
        <taxon>Bacillota</taxon>
        <taxon>Clostridia</taxon>
        <taxon>Lachnospirales</taxon>
        <taxon>Lachnospiraceae</taxon>
        <taxon>Eshraghiella</taxon>
    </lineage>
</organism>
<evidence type="ECO:0000313" key="2">
    <source>
        <dbReference type="Proteomes" id="UP000006238"/>
    </source>
</evidence>
<dbReference type="AlphaFoldDB" id="D4S0M1"/>
<dbReference type="GeneID" id="98918135"/>